<dbReference type="PANTHER" id="PTHR14226:SF76">
    <property type="entry name" value="NTE FAMILY PROTEIN RSSA"/>
    <property type="match status" value="1"/>
</dbReference>
<dbReference type="EMBL" id="FTMD01000001">
    <property type="protein sequence ID" value="SIP93164.1"/>
    <property type="molecule type" value="Genomic_DNA"/>
</dbReference>
<dbReference type="InterPro" id="IPR002641">
    <property type="entry name" value="PNPLA_dom"/>
</dbReference>
<proteinExistence type="predicted"/>
<keyword evidence="2 4" id="KW-0442">Lipid degradation</keyword>
<evidence type="ECO:0000313" key="6">
    <source>
        <dbReference type="EMBL" id="SIP93164.1"/>
    </source>
</evidence>
<keyword evidence="1 4" id="KW-0378">Hydrolase</keyword>
<dbReference type="SUPFAM" id="SSF52151">
    <property type="entry name" value="FabD/lysophospholipase-like"/>
    <property type="match status" value="1"/>
</dbReference>
<keyword evidence="7" id="KW-1185">Reference proteome</keyword>
<protein>
    <submittedName>
        <fullName evidence="6">NTE family protein</fullName>
    </submittedName>
</protein>
<dbReference type="GO" id="GO:0016787">
    <property type="term" value="F:hydrolase activity"/>
    <property type="evidence" value="ECO:0007669"/>
    <property type="project" value="UniProtKB-UniRule"/>
</dbReference>
<dbReference type="Proteomes" id="UP000186819">
    <property type="component" value="Unassembled WGS sequence"/>
</dbReference>
<evidence type="ECO:0000313" key="7">
    <source>
        <dbReference type="Proteomes" id="UP000186819"/>
    </source>
</evidence>
<feature type="short sequence motif" description="GXSXG" evidence="4">
    <location>
        <begin position="50"/>
        <end position="54"/>
    </location>
</feature>
<evidence type="ECO:0000256" key="3">
    <source>
        <dbReference type="ARBA" id="ARBA00023098"/>
    </source>
</evidence>
<sequence>MAKPAPETVPNPPARKVGLALGSGSARGLAHIGVLRAIEEAGIKVDLVAGTSIGAVVGAVYAAGKIGGLADRFRAFDWRQIVGMLDPVLPRSGLIDGQKIADFVRAHVAAASIEDLPIPFRAVATCIMSGEEVVCAWGDLIDAVRASISVPGIFTPVRSNGRILVDGGLVNPVPVSVVRAMGAGLVIAVDLNHDIVASRVSRPDSNSQGTFHTQAMARLLASLRTNPGLVQFEAWLHKEPEPLPGIFDVLLSSIYIMQARMTQASLRQDKPDILIRPPLGAVRFMEFDRAEEIIEIGYRSAAQQLARWAGAPTDD</sequence>
<feature type="short sequence motif" description="DGA/G" evidence="4">
    <location>
        <begin position="166"/>
        <end position="168"/>
    </location>
</feature>
<evidence type="ECO:0000259" key="5">
    <source>
        <dbReference type="PROSITE" id="PS51635"/>
    </source>
</evidence>
<keyword evidence="3 4" id="KW-0443">Lipid metabolism</keyword>
<dbReference type="InterPro" id="IPR016035">
    <property type="entry name" value="Acyl_Trfase/lysoPLipase"/>
</dbReference>
<feature type="domain" description="PNPLA" evidence="5">
    <location>
        <begin position="19"/>
        <end position="179"/>
    </location>
</feature>
<reference evidence="7" key="1">
    <citation type="submission" date="2017-01" db="EMBL/GenBank/DDBJ databases">
        <authorList>
            <person name="Varghese N."/>
            <person name="Submissions S."/>
        </authorList>
    </citation>
    <scope>NUCLEOTIDE SEQUENCE [LARGE SCALE GENOMIC DNA]</scope>
    <source>
        <strain evidence="7">ATCC 51758</strain>
    </source>
</reference>
<gene>
    <name evidence="6" type="ORF">SAMN05421829_101364</name>
</gene>
<dbReference type="STRING" id="34027.SAMN05421829_101364"/>
<dbReference type="GO" id="GO:0016042">
    <property type="term" value="P:lipid catabolic process"/>
    <property type="evidence" value="ECO:0007669"/>
    <property type="project" value="UniProtKB-UniRule"/>
</dbReference>
<dbReference type="PANTHER" id="PTHR14226">
    <property type="entry name" value="NEUROPATHY TARGET ESTERASE/SWISS CHEESE D.MELANOGASTER"/>
    <property type="match status" value="1"/>
</dbReference>
<feature type="active site" description="Proton acceptor" evidence="4">
    <location>
        <position position="166"/>
    </location>
</feature>
<dbReference type="AlphaFoldDB" id="A0A1N6NM54"/>
<evidence type="ECO:0000256" key="2">
    <source>
        <dbReference type="ARBA" id="ARBA00022963"/>
    </source>
</evidence>
<evidence type="ECO:0000256" key="1">
    <source>
        <dbReference type="ARBA" id="ARBA00022801"/>
    </source>
</evidence>
<dbReference type="InterPro" id="IPR050301">
    <property type="entry name" value="NTE"/>
</dbReference>
<name>A0A1N6NM54_9RHOO</name>
<dbReference type="Pfam" id="PF01734">
    <property type="entry name" value="Patatin"/>
    <property type="match status" value="1"/>
</dbReference>
<dbReference type="RefSeq" id="WP_076600375.1">
    <property type="nucleotide sequence ID" value="NZ_FTMD01000001.1"/>
</dbReference>
<accession>A0A1N6NM54</accession>
<feature type="active site" description="Nucleophile" evidence="4">
    <location>
        <position position="52"/>
    </location>
</feature>
<comment type="caution">
    <text evidence="4">Lacks conserved residue(s) required for the propagation of feature annotation.</text>
</comment>
<dbReference type="Gene3D" id="3.40.1090.10">
    <property type="entry name" value="Cytosolic phospholipase A2 catalytic domain"/>
    <property type="match status" value="1"/>
</dbReference>
<dbReference type="OrthoDB" id="5290098at2"/>
<organism evidence="6 7">
    <name type="scientific">Aromatoleum tolulyticum</name>
    <dbReference type="NCBI Taxonomy" id="34027"/>
    <lineage>
        <taxon>Bacteria</taxon>
        <taxon>Pseudomonadati</taxon>
        <taxon>Pseudomonadota</taxon>
        <taxon>Betaproteobacteria</taxon>
        <taxon>Rhodocyclales</taxon>
        <taxon>Rhodocyclaceae</taxon>
        <taxon>Aromatoleum</taxon>
    </lineage>
</organism>
<evidence type="ECO:0000256" key="4">
    <source>
        <dbReference type="PROSITE-ProRule" id="PRU01161"/>
    </source>
</evidence>
<dbReference type="PROSITE" id="PS51635">
    <property type="entry name" value="PNPLA"/>
    <property type="match status" value="1"/>
</dbReference>